<feature type="compositionally biased region" description="Polar residues" evidence="10">
    <location>
        <begin position="41"/>
        <end position="55"/>
    </location>
</feature>
<feature type="region of interest" description="Disordered" evidence="10">
    <location>
        <begin position="73"/>
        <end position="115"/>
    </location>
</feature>
<protein>
    <recommendedName>
        <fullName evidence="2">RBR-type E3 ubiquitin transferase</fullName>
        <ecNumber evidence="2">2.3.2.31</ecNumber>
    </recommendedName>
</protein>
<dbReference type="PROSITE" id="PS50089">
    <property type="entry name" value="ZF_RING_2"/>
    <property type="match status" value="2"/>
</dbReference>
<dbReference type="PROSITE" id="PS51873">
    <property type="entry name" value="TRIAD"/>
    <property type="match status" value="1"/>
</dbReference>
<evidence type="ECO:0000259" key="12">
    <source>
        <dbReference type="PROSITE" id="PS51873"/>
    </source>
</evidence>
<feature type="region of interest" description="Disordered" evidence="10">
    <location>
        <begin position="431"/>
        <end position="473"/>
    </location>
</feature>
<keyword evidence="3" id="KW-0808">Transferase</keyword>
<evidence type="ECO:0000256" key="9">
    <source>
        <dbReference type="PROSITE-ProRule" id="PRU00175"/>
    </source>
</evidence>
<evidence type="ECO:0000313" key="13">
    <source>
        <dbReference type="EMBL" id="KAL1839319.1"/>
    </source>
</evidence>
<evidence type="ECO:0000256" key="7">
    <source>
        <dbReference type="ARBA" id="ARBA00022786"/>
    </source>
</evidence>
<dbReference type="EC" id="2.3.2.31" evidence="2"/>
<evidence type="ECO:0000256" key="3">
    <source>
        <dbReference type="ARBA" id="ARBA00022679"/>
    </source>
</evidence>
<gene>
    <name evidence="13" type="ORF">VTJ49DRAFT_1647</name>
</gene>
<feature type="compositionally biased region" description="Polar residues" evidence="10">
    <location>
        <begin position="101"/>
        <end position="112"/>
    </location>
</feature>
<evidence type="ECO:0000256" key="5">
    <source>
        <dbReference type="ARBA" id="ARBA00022737"/>
    </source>
</evidence>
<evidence type="ECO:0000256" key="4">
    <source>
        <dbReference type="ARBA" id="ARBA00022723"/>
    </source>
</evidence>
<dbReference type="Gene3D" id="1.20.120.1750">
    <property type="match status" value="1"/>
</dbReference>
<dbReference type="Proteomes" id="UP001583172">
    <property type="component" value="Unassembled WGS sequence"/>
</dbReference>
<sequence>MASVSAPKAAPFYGSVNPSILGDFDDEEEDDFRFTLPVRPANTQQQPPSTTNPRSSGAFLGYNLAYNPSLLDVGFDDEESESSGRPTPTGSSVEDEPAQVTPCTSTTPQTPLCNDPFPDTRFAKVTRSSVCPSSSTTTTTTAVTTTITSTSTTTTTSAEPLSSNNPYAALIEEKQKALTVAFLSSPDLPAELDGTPIIQPDDLGFGQRYHVARDTSAVVISNQRKVTDLLTGDRDCIICTYTKGATEFPAVAITKDCTHEINTCLACITTCIRTDLQSRLWDDIRCPECRAKLEPSDVQRLADNETNERYQTLAFRAALSTAPNFIWCTAGCGMGQVHEGGAEQPIVTCLQCNHRSCFHHKVAWHQNMTCEEYDSLLADPENFRSWFDTTNEEAERALRAQLEADRAYAQSLLEEEQRAEAERVAALERAAREEREKRERAERDKEQKRLKDLAKRRKQEEEASAKTVNQTTKPCPGCRAPIEKNQGCQHMTCSKCKHEFCWDCMADYKMIRAYDNSKHDRRCPWYPDNIKD</sequence>
<dbReference type="InterPro" id="IPR013083">
    <property type="entry name" value="Znf_RING/FYVE/PHD"/>
</dbReference>
<feature type="region of interest" description="Disordered" evidence="10">
    <location>
        <begin position="1"/>
        <end position="59"/>
    </location>
</feature>
<keyword evidence="6 9" id="KW-0863">Zinc-finger</keyword>
<keyword evidence="7" id="KW-0833">Ubl conjugation pathway</keyword>
<keyword evidence="14" id="KW-1185">Reference proteome</keyword>
<dbReference type="InterPro" id="IPR002867">
    <property type="entry name" value="IBR_dom"/>
</dbReference>
<dbReference type="InterPro" id="IPR044066">
    <property type="entry name" value="TRIAD_supradom"/>
</dbReference>
<evidence type="ECO:0000256" key="8">
    <source>
        <dbReference type="ARBA" id="ARBA00022833"/>
    </source>
</evidence>
<keyword evidence="5" id="KW-0677">Repeat</keyword>
<dbReference type="InterPro" id="IPR001841">
    <property type="entry name" value="Znf_RING"/>
</dbReference>
<evidence type="ECO:0000256" key="6">
    <source>
        <dbReference type="ARBA" id="ARBA00022771"/>
    </source>
</evidence>
<dbReference type="PANTHER" id="PTHR11685">
    <property type="entry name" value="RBR FAMILY RING FINGER AND IBR DOMAIN-CONTAINING"/>
    <property type="match status" value="1"/>
</dbReference>
<dbReference type="CDD" id="cd20335">
    <property type="entry name" value="BRcat_RBR"/>
    <property type="match status" value="1"/>
</dbReference>
<dbReference type="SMART" id="SM00647">
    <property type="entry name" value="IBR"/>
    <property type="match status" value="2"/>
</dbReference>
<dbReference type="PROSITE" id="PS00518">
    <property type="entry name" value="ZF_RING_1"/>
    <property type="match status" value="1"/>
</dbReference>
<organism evidence="13 14">
    <name type="scientific">Humicola insolens</name>
    <name type="common">Soft-rot fungus</name>
    <dbReference type="NCBI Taxonomy" id="85995"/>
    <lineage>
        <taxon>Eukaryota</taxon>
        <taxon>Fungi</taxon>
        <taxon>Dikarya</taxon>
        <taxon>Ascomycota</taxon>
        <taxon>Pezizomycotina</taxon>
        <taxon>Sordariomycetes</taxon>
        <taxon>Sordariomycetidae</taxon>
        <taxon>Sordariales</taxon>
        <taxon>Chaetomiaceae</taxon>
        <taxon>Mycothermus</taxon>
    </lineage>
</organism>
<feature type="compositionally biased region" description="Basic and acidic residues" evidence="10">
    <location>
        <begin position="431"/>
        <end position="464"/>
    </location>
</feature>
<comment type="caution">
    <text evidence="13">The sequence shown here is derived from an EMBL/GenBank/DDBJ whole genome shotgun (WGS) entry which is preliminary data.</text>
</comment>
<feature type="domain" description="RING-type" evidence="11">
    <location>
        <begin position="236"/>
        <end position="290"/>
    </location>
</feature>
<dbReference type="EMBL" id="JAZGSY010000164">
    <property type="protein sequence ID" value="KAL1839319.1"/>
    <property type="molecule type" value="Genomic_DNA"/>
</dbReference>
<evidence type="ECO:0000256" key="10">
    <source>
        <dbReference type="SAM" id="MobiDB-lite"/>
    </source>
</evidence>
<dbReference type="Pfam" id="PF01485">
    <property type="entry name" value="IBR"/>
    <property type="match status" value="1"/>
</dbReference>
<evidence type="ECO:0000259" key="11">
    <source>
        <dbReference type="PROSITE" id="PS50089"/>
    </source>
</evidence>
<proteinExistence type="predicted"/>
<comment type="catalytic activity">
    <reaction evidence="1">
        <text>[E2 ubiquitin-conjugating enzyme]-S-ubiquitinyl-L-cysteine + [acceptor protein]-L-lysine = [E2 ubiquitin-conjugating enzyme]-L-cysteine + [acceptor protein]-N(6)-ubiquitinyl-L-lysine.</text>
        <dbReference type="EC" id="2.3.2.31"/>
    </reaction>
</comment>
<feature type="domain" description="RING-type" evidence="11">
    <location>
        <begin position="475"/>
        <end position="524"/>
    </location>
</feature>
<evidence type="ECO:0000256" key="1">
    <source>
        <dbReference type="ARBA" id="ARBA00001798"/>
    </source>
</evidence>
<feature type="domain" description="RING-type" evidence="12">
    <location>
        <begin position="232"/>
        <end position="523"/>
    </location>
</feature>
<keyword evidence="4" id="KW-0479">Metal-binding</keyword>
<dbReference type="Pfam" id="PF22191">
    <property type="entry name" value="IBR_1"/>
    <property type="match status" value="1"/>
</dbReference>
<evidence type="ECO:0000313" key="14">
    <source>
        <dbReference type="Proteomes" id="UP001583172"/>
    </source>
</evidence>
<name>A0ABR3VBU5_HUMIN</name>
<accession>A0ABR3VBU5</accession>
<evidence type="ECO:0000256" key="2">
    <source>
        <dbReference type="ARBA" id="ARBA00012251"/>
    </source>
</evidence>
<dbReference type="SUPFAM" id="SSF57850">
    <property type="entry name" value="RING/U-box"/>
    <property type="match status" value="3"/>
</dbReference>
<dbReference type="InterPro" id="IPR017907">
    <property type="entry name" value="Znf_RING_CS"/>
</dbReference>
<keyword evidence="8" id="KW-0862">Zinc</keyword>
<dbReference type="Gene3D" id="3.30.40.10">
    <property type="entry name" value="Zinc/RING finger domain, C3HC4 (zinc finger)"/>
    <property type="match status" value="1"/>
</dbReference>
<reference evidence="13 14" key="1">
    <citation type="journal article" date="2024" name="Commun. Biol.">
        <title>Comparative genomic analysis of thermophilic fungi reveals convergent evolutionary adaptations and gene losses.</title>
        <authorList>
            <person name="Steindorff A.S."/>
            <person name="Aguilar-Pontes M.V."/>
            <person name="Robinson A.J."/>
            <person name="Andreopoulos B."/>
            <person name="LaButti K."/>
            <person name="Kuo A."/>
            <person name="Mondo S."/>
            <person name="Riley R."/>
            <person name="Otillar R."/>
            <person name="Haridas S."/>
            <person name="Lipzen A."/>
            <person name="Grimwood J."/>
            <person name="Schmutz J."/>
            <person name="Clum A."/>
            <person name="Reid I.D."/>
            <person name="Moisan M.C."/>
            <person name="Butler G."/>
            <person name="Nguyen T.T.M."/>
            <person name="Dewar K."/>
            <person name="Conant G."/>
            <person name="Drula E."/>
            <person name="Henrissat B."/>
            <person name="Hansel C."/>
            <person name="Singer S."/>
            <person name="Hutchinson M.I."/>
            <person name="de Vries R.P."/>
            <person name="Natvig D.O."/>
            <person name="Powell A.J."/>
            <person name="Tsang A."/>
            <person name="Grigoriev I.V."/>
        </authorList>
    </citation>
    <scope>NUCLEOTIDE SEQUENCE [LARGE SCALE GENOMIC DNA]</scope>
    <source>
        <strain evidence="13 14">CBS 620.91</strain>
    </source>
</reference>
<feature type="compositionally biased region" description="Polar residues" evidence="10">
    <location>
        <begin position="83"/>
        <end position="92"/>
    </location>
</feature>
<dbReference type="InterPro" id="IPR031127">
    <property type="entry name" value="E3_UB_ligase_RBR"/>
</dbReference>